<keyword evidence="1" id="KW-0472">Membrane</keyword>
<evidence type="ECO:0000256" key="1">
    <source>
        <dbReference type="SAM" id="Phobius"/>
    </source>
</evidence>
<feature type="transmembrane region" description="Helical" evidence="1">
    <location>
        <begin position="145"/>
        <end position="165"/>
    </location>
</feature>
<feature type="transmembrane region" description="Helical" evidence="1">
    <location>
        <begin position="342"/>
        <end position="359"/>
    </location>
</feature>
<reference evidence="3 4" key="1">
    <citation type="submission" date="2020-08" db="EMBL/GenBank/DDBJ databases">
        <title>Genome sequence of Sphingomonas rhizophila KACC 19189T.</title>
        <authorList>
            <person name="Hyun D.-W."/>
            <person name="Bae J.-W."/>
        </authorList>
    </citation>
    <scope>NUCLEOTIDE SEQUENCE [LARGE SCALE GENOMIC DNA]</scope>
    <source>
        <strain evidence="3 4">KACC 19189</strain>
    </source>
</reference>
<feature type="transmembrane region" description="Helical" evidence="1">
    <location>
        <begin position="265"/>
        <end position="284"/>
    </location>
</feature>
<dbReference type="PANTHER" id="PTHR30590:SF2">
    <property type="entry name" value="INNER MEMBRANE PROTEIN"/>
    <property type="match status" value="1"/>
</dbReference>
<evidence type="ECO:0000313" key="3">
    <source>
        <dbReference type="EMBL" id="QNN64463.1"/>
    </source>
</evidence>
<dbReference type="Pfam" id="PF04235">
    <property type="entry name" value="DUF418"/>
    <property type="match status" value="1"/>
</dbReference>
<feature type="transmembrane region" description="Helical" evidence="1">
    <location>
        <begin position="98"/>
        <end position="117"/>
    </location>
</feature>
<evidence type="ECO:0000313" key="4">
    <source>
        <dbReference type="Proteomes" id="UP000515955"/>
    </source>
</evidence>
<dbReference type="Proteomes" id="UP000515955">
    <property type="component" value="Chromosome"/>
</dbReference>
<sequence length="378" mass="41734">MTQGAGASTGDRIRSLDITRGVAVMGIFSVNVIGMAMIKIAYFYPPAFGFDALGDKLTWLANFFFIDGKLRSLFSIMFGASLMLVIDRAIRAGRSPFRAHYARMLVLMMFGLAHFFILWWGDILTHYAAVGMVVYWFKRLSARKLFIIAAIGFLVNAGMSAYFSYQGLQKYELVQSGNGTAEDVKKFKEGRARLFPDAKTIAKDKADHASIPAHFTSSVKDEGLLSPFDFGPLWLETMALMILGMAGYKSGFLTGEWDDRRYRKVAATTLGIGALVYGFFAWWAWSHNFEPPYAFGAYGGYTPLFRPVVAMGYAALAILLTRRAGPFSERLAAVGRTAFSNYIGCTIIGTFLFFGFAGASTPSYHAGRRGCSCRLSGR</sequence>
<feature type="transmembrane region" description="Helical" evidence="1">
    <location>
        <begin position="64"/>
        <end position="86"/>
    </location>
</feature>
<dbReference type="InterPro" id="IPR007349">
    <property type="entry name" value="DUF418"/>
</dbReference>
<name>A0A7G9S9D8_9SPHN</name>
<feature type="transmembrane region" description="Helical" evidence="1">
    <location>
        <begin position="304"/>
        <end position="321"/>
    </location>
</feature>
<organism evidence="3 4">
    <name type="scientific">Sphingomonas rhizophila</name>
    <dbReference type="NCBI Taxonomy" id="2071607"/>
    <lineage>
        <taxon>Bacteria</taxon>
        <taxon>Pseudomonadati</taxon>
        <taxon>Pseudomonadota</taxon>
        <taxon>Alphaproteobacteria</taxon>
        <taxon>Sphingomonadales</taxon>
        <taxon>Sphingomonadaceae</taxon>
        <taxon>Sphingomonas</taxon>
    </lineage>
</organism>
<dbReference type="EMBL" id="CP060717">
    <property type="protein sequence ID" value="QNN64463.1"/>
    <property type="molecule type" value="Genomic_DNA"/>
</dbReference>
<gene>
    <name evidence="3" type="ORF">H9L12_09035</name>
</gene>
<keyword evidence="1" id="KW-0812">Transmembrane</keyword>
<keyword evidence="1" id="KW-1133">Transmembrane helix</keyword>
<feature type="transmembrane region" description="Helical" evidence="1">
    <location>
        <begin position="21"/>
        <end position="44"/>
    </location>
</feature>
<dbReference type="KEGG" id="srhi:H9L12_09035"/>
<feature type="transmembrane region" description="Helical" evidence="1">
    <location>
        <begin position="123"/>
        <end position="138"/>
    </location>
</feature>
<evidence type="ECO:0000259" key="2">
    <source>
        <dbReference type="Pfam" id="PF04235"/>
    </source>
</evidence>
<keyword evidence="4" id="KW-1185">Reference proteome</keyword>
<dbReference type="InterPro" id="IPR052529">
    <property type="entry name" value="Bact_Transport_Assoc"/>
</dbReference>
<accession>A0A7G9S9D8</accession>
<dbReference type="AlphaFoldDB" id="A0A7G9S9D8"/>
<dbReference type="PANTHER" id="PTHR30590">
    <property type="entry name" value="INNER MEMBRANE PROTEIN"/>
    <property type="match status" value="1"/>
</dbReference>
<protein>
    <submittedName>
        <fullName evidence="3">DUF418 domain-containing protein</fullName>
    </submittedName>
</protein>
<proteinExistence type="predicted"/>
<feature type="domain" description="DUF418" evidence="2">
    <location>
        <begin position="248"/>
        <end position="357"/>
    </location>
</feature>
<feature type="transmembrane region" description="Helical" evidence="1">
    <location>
        <begin position="233"/>
        <end position="253"/>
    </location>
</feature>